<dbReference type="PROSITE" id="PS50048">
    <property type="entry name" value="ZN2_CY6_FUNGAL_2"/>
    <property type="match status" value="1"/>
</dbReference>
<feature type="compositionally biased region" description="Polar residues" evidence="3">
    <location>
        <begin position="113"/>
        <end position="122"/>
    </location>
</feature>
<comment type="caution">
    <text evidence="5">The sequence shown here is derived from an EMBL/GenBank/DDBJ whole genome shotgun (WGS) entry which is preliminary data.</text>
</comment>
<dbReference type="GO" id="GO:0008270">
    <property type="term" value="F:zinc ion binding"/>
    <property type="evidence" value="ECO:0007669"/>
    <property type="project" value="InterPro"/>
</dbReference>
<dbReference type="CDD" id="cd00067">
    <property type="entry name" value="GAL4"/>
    <property type="match status" value="1"/>
</dbReference>
<dbReference type="PANTHER" id="PTHR37534:SF7">
    <property type="entry name" value="TRANSCRIPTIONAL ACTIVATOR PROTEIN UGA3"/>
    <property type="match status" value="1"/>
</dbReference>
<dbReference type="PROSITE" id="PS00463">
    <property type="entry name" value="ZN2_CY6_FUNGAL_1"/>
    <property type="match status" value="1"/>
</dbReference>
<gene>
    <name evidence="5" type="ORF">RDB_LOCUS121370</name>
</gene>
<dbReference type="SUPFAM" id="SSF57701">
    <property type="entry name" value="Zn2/Cys6 DNA-binding domain"/>
    <property type="match status" value="1"/>
</dbReference>
<dbReference type="GO" id="GO:0000981">
    <property type="term" value="F:DNA-binding transcription factor activity, RNA polymerase II-specific"/>
    <property type="evidence" value="ECO:0007669"/>
    <property type="project" value="InterPro"/>
</dbReference>
<organism evidence="5 6">
    <name type="scientific">Rhizoctonia solani</name>
    <dbReference type="NCBI Taxonomy" id="456999"/>
    <lineage>
        <taxon>Eukaryota</taxon>
        <taxon>Fungi</taxon>
        <taxon>Dikarya</taxon>
        <taxon>Basidiomycota</taxon>
        <taxon>Agaricomycotina</taxon>
        <taxon>Agaricomycetes</taxon>
        <taxon>Cantharellales</taxon>
        <taxon>Ceratobasidiaceae</taxon>
        <taxon>Rhizoctonia</taxon>
    </lineage>
</organism>
<dbReference type="Proteomes" id="UP000663846">
    <property type="component" value="Unassembled WGS sequence"/>
</dbReference>
<dbReference type="GO" id="GO:0000976">
    <property type="term" value="F:transcription cis-regulatory region binding"/>
    <property type="evidence" value="ECO:0007669"/>
    <property type="project" value="TreeGrafter"/>
</dbReference>
<accession>A0A8H2XZ81</accession>
<name>A0A8H2XZ81_9AGAM</name>
<evidence type="ECO:0000256" key="2">
    <source>
        <dbReference type="ARBA" id="ARBA00023242"/>
    </source>
</evidence>
<dbReference type="Pfam" id="PF00172">
    <property type="entry name" value="Zn_clus"/>
    <property type="match status" value="1"/>
</dbReference>
<dbReference type="Gene3D" id="4.10.240.10">
    <property type="entry name" value="Zn(2)-C6 fungal-type DNA-binding domain"/>
    <property type="match status" value="1"/>
</dbReference>
<reference evidence="5" key="1">
    <citation type="submission" date="2021-01" db="EMBL/GenBank/DDBJ databases">
        <authorList>
            <person name="Kaushik A."/>
        </authorList>
    </citation>
    <scope>NUCLEOTIDE SEQUENCE</scope>
    <source>
        <strain evidence="5">AG1-1C</strain>
    </source>
</reference>
<dbReference type="GO" id="GO:0045944">
    <property type="term" value="P:positive regulation of transcription by RNA polymerase II"/>
    <property type="evidence" value="ECO:0007669"/>
    <property type="project" value="TreeGrafter"/>
</dbReference>
<feature type="domain" description="Zn(2)-C6 fungal-type" evidence="4">
    <location>
        <begin position="17"/>
        <end position="47"/>
    </location>
</feature>
<comment type="subcellular location">
    <subcellularLocation>
        <location evidence="1">Nucleus</location>
    </subcellularLocation>
</comment>
<dbReference type="Pfam" id="PF11951">
    <property type="entry name" value="Fungal_trans_2"/>
    <property type="match status" value="1"/>
</dbReference>
<dbReference type="PANTHER" id="PTHR37534">
    <property type="entry name" value="TRANSCRIPTIONAL ACTIVATOR PROTEIN UGA3"/>
    <property type="match status" value="1"/>
</dbReference>
<dbReference type="AlphaFoldDB" id="A0A8H2XZ81"/>
<evidence type="ECO:0000313" key="6">
    <source>
        <dbReference type="Proteomes" id="UP000663846"/>
    </source>
</evidence>
<dbReference type="SMART" id="SM00066">
    <property type="entry name" value="GAL4"/>
    <property type="match status" value="1"/>
</dbReference>
<dbReference type="InterPro" id="IPR021858">
    <property type="entry name" value="Fun_TF"/>
</dbReference>
<evidence type="ECO:0000256" key="1">
    <source>
        <dbReference type="ARBA" id="ARBA00004123"/>
    </source>
</evidence>
<dbReference type="GO" id="GO:0005634">
    <property type="term" value="C:nucleus"/>
    <property type="evidence" value="ECO:0007669"/>
    <property type="project" value="UniProtKB-SubCell"/>
</dbReference>
<keyword evidence="2" id="KW-0539">Nucleus</keyword>
<dbReference type="InterPro" id="IPR001138">
    <property type="entry name" value="Zn2Cys6_DnaBD"/>
</dbReference>
<protein>
    <recommendedName>
        <fullName evidence="4">Zn(2)-C6 fungal-type domain-containing protein</fullName>
    </recommendedName>
</protein>
<dbReference type="InterPro" id="IPR036864">
    <property type="entry name" value="Zn2-C6_fun-type_DNA-bd_sf"/>
</dbReference>
<evidence type="ECO:0000259" key="4">
    <source>
        <dbReference type="PROSITE" id="PS50048"/>
    </source>
</evidence>
<proteinExistence type="predicted"/>
<dbReference type="EMBL" id="CAJMWS010000347">
    <property type="protein sequence ID" value="CAE6436565.1"/>
    <property type="molecule type" value="Genomic_DNA"/>
</dbReference>
<feature type="region of interest" description="Disordered" evidence="3">
    <location>
        <begin position="113"/>
        <end position="139"/>
    </location>
</feature>
<evidence type="ECO:0000313" key="5">
    <source>
        <dbReference type="EMBL" id="CAE6436565.1"/>
    </source>
</evidence>
<evidence type="ECO:0000256" key="3">
    <source>
        <dbReference type="SAM" id="MobiDB-lite"/>
    </source>
</evidence>
<sequence>MSFVSKRASALQRSKNGCIPCRRKRKKCDENWPLCSRCERVKSQCIWAPPFLPNASAVMDLCLDNPIPQALPQLSDAETYAFVALGSENNTSSSQYASVLETLMDEITLPHNNLEVSKSPTPLHSADPAEPHYSSPRLHPPNHSCVDSLDVHCGMDKIEATRSSLDSVKVKNTIIQAWEHAQDFAPCVIWPPEASDDSDTFDPEGAMPTLRRSILRLNEIKFVEPMFTEISNFYLGFLSRMIYDYSLVSNSLVRWMLRRYRLSGSAKHGMLGTVMLIRSFYERSALVLSLRERAKELYSDAIHEFSHELDDIRLSPRIKLASLVEIMNYEYHAGHLSSYYAHGSQAAPLVKLIMGSDIIDLLNLRGEEAFDVCCFAWCDILDSMSTSRPTQCKYISDLEHISQADIGPESGIEWIYGCPNVLAVLLARTTALRHAQLSDQETALQGSEMEQIIRNWQFRHVRATGSLLRVSRIAAQEIWRHAAILYVHHAILKSDSSHPLVKDSVKNIIKLASTLKPGVTPDCFLAAPYFIAGSFAASQRDRYILRSRLMNCGNGGYLWNLATTLDELWKESDKTGRLTSWSESETPRVVL</sequence>